<feature type="region of interest" description="Disordered" evidence="1">
    <location>
        <begin position="1"/>
        <end position="69"/>
    </location>
</feature>
<feature type="compositionally biased region" description="Low complexity" evidence="1">
    <location>
        <begin position="48"/>
        <end position="62"/>
    </location>
</feature>
<gene>
    <name evidence="2" type="ORF">Pfra01_000592700</name>
</gene>
<evidence type="ECO:0000313" key="3">
    <source>
        <dbReference type="Proteomes" id="UP001165121"/>
    </source>
</evidence>
<dbReference type="EMBL" id="BSXT01000481">
    <property type="protein sequence ID" value="GMF28525.1"/>
    <property type="molecule type" value="Genomic_DNA"/>
</dbReference>
<proteinExistence type="predicted"/>
<protein>
    <submittedName>
        <fullName evidence="2">Unnamed protein product</fullName>
    </submittedName>
</protein>
<reference evidence="2" key="1">
    <citation type="submission" date="2023-04" db="EMBL/GenBank/DDBJ databases">
        <title>Phytophthora fragariaefolia NBRC 109709.</title>
        <authorList>
            <person name="Ichikawa N."/>
            <person name="Sato H."/>
            <person name="Tonouchi N."/>
        </authorList>
    </citation>
    <scope>NUCLEOTIDE SEQUENCE</scope>
    <source>
        <strain evidence="2">NBRC 109709</strain>
    </source>
</reference>
<dbReference type="Proteomes" id="UP001165121">
    <property type="component" value="Unassembled WGS sequence"/>
</dbReference>
<dbReference type="AlphaFoldDB" id="A0A9W6UAE7"/>
<keyword evidence="3" id="KW-1185">Reference proteome</keyword>
<comment type="caution">
    <text evidence="2">The sequence shown here is derived from an EMBL/GenBank/DDBJ whole genome shotgun (WGS) entry which is preliminary data.</text>
</comment>
<feature type="region of interest" description="Disordered" evidence="1">
    <location>
        <begin position="81"/>
        <end position="104"/>
    </location>
</feature>
<sequence length="197" mass="20587">MTKKPAASPTRVAKAATTPTSAEEEPPRMTKEPPRTTEAPPTPHAVTSPSFQSSSDSDSSVESPKRMPMAVRTARDAGLLGLIPPTTTSALLPPGQLHPDLRPQCPGACHTDVALESTSSRSSTHGHHDLDEDPDDLFDLEPNNAGEVATVAAATAGAAGVARVWMLAFSELKEFHGRDVVNKGQGVVESCEVGCTS</sequence>
<evidence type="ECO:0000256" key="1">
    <source>
        <dbReference type="SAM" id="MobiDB-lite"/>
    </source>
</evidence>
<name>A0A9W6UAE7_9STRA</name>
<evidence type="ECO:0000313" key="2">
    <source>
        <dbReference type="EMBL" id="GMF28525.1"/>
    </source>
</evidence>
<feature type="region of interest" description="Disordered" evidence="1">
    <location>
        <begin position="116"/>
        <end position="135"/>
    </location>
</feature>
<organism evidence="2 3">
    <name type="scientific">Phytophthora fragariaefolia</name>
    <dbReference type="NCBI Taxonomy" id="1490495"/>
    <lineage>
        <taxon>Eukaryota</taxon>
        <taxon>Sar</taxon>
        <taxon>Stramenopiles</taxon>
        <taxon>Oomycota</taxon>
        <taxon>Peronosporomycetes</taxon>
        <taxon>Peronosporales</taxon>
        <taxon>Peronosporaceae</taxon>
        <taxon>Phytophthora</taxon>
    </lineage>
</organism>
<accession>A0A9W6UAE7</accession>
<feature type="compositionally biased region" description="Basic and acidic residues" evidence="1">
    <location>
        <begin position="25"/>
        <end position="35"/>
    </location>
</feature>